<name>A0A2D6YNG9_9DELT</name>
<dbReference type="InterPro" id="IPR014709">
    <property type="entry name" value="Glutathione_synthase_C_euk"/>
</dbReference>
<evidence type="ECO:0000259" key="11">
    <source>
        <dbReference type="Pfam" id="PF03199"/>
    </source>
</evidence>
<comment type="caution">
    <text evidence="12">The sequence shown here is derived from an EMBL/GenBank/DDBJ whole genome shotgun (WGS) entry which is preliminary data.</text>
</comment>
<dbReference type="GO" id="GO:0004363">
    <property type="term" value="F:glutathione synthase activity"/>
    <property type="evidence" value="ECO:0007669"/>
    <property type="project" value="UniProtKB-EC"/>
</dbReference>
<dbReference type="GO" id="GO:0005829">
    <property type="term" value="C:cytosol"/>
    <property type="evidence" value="ECO:0007669"/>
    <property type="project" value="TreeGrafter"/>
</dbReference>
<keyword evidence="8" id="KW-0547">Nucleotide-binding</keyword>
<dbReference type="NCBIfam" id="TIGR01986">
    <property type="entry name" value="glut_syn_euk"/>
    <property type="match status" value="1"/>
</dbReference>
<dbReference type="GO" id="GO:0005524">
    <property type="term" value="F:ATP binding"/>
    <property type="evidence" value="ECO:0007669"/>
    <property type="project" value="UniProtKB-KW"/>
</dbReference>
<dbReference type="Pfam" id="PF03917">
    <property type="entry name" value="GSH_synth_ATP"/>
    <property type="match status" value="1"/>
</dbReference>
<dbReference type="AlphaFoldDB" id="A0A2D6YNG9"/>
<reference evidence="13" key="1">
    <citation type="submission" date="2017-09" db="EMBL/GenBank/DDBJ databases">
        <title>The Reconstruction of 2,631 Draft Metagenome-Assembled Genomes from the Global Oceans.</title>
        <authorList>
            <person name="Tully B.J."/>
            <person name="Graham E.D."/>
            <person name="Heidelberg J.F."/>
        </authorList>
    </citation>
    <scope>NUCLEOTIDE SEQUENCE [LARGE SCALE GENOMIC DNA]</scope>
</reference>
<comment type="pathway">
    <text evidence="2">Sulfur metabolism; glutathione biosynthesis; glutathione from L-cysteine and L-glutamate: step 2/2.</text>
</comment>
<proteinExistence type="inferred from homology"/>
<dbReference type="SUPFAM" id="SSF56059">
    <property type="entry name" value="Glutathione synthetase ATP-binding domain-like"/>
    <property type="match status" value="1"/>
</dbReference>
<keyword evidence="10" id="KW-0460">Magnesium</keyword>
<dbReference type="InterPro" id="IPR004887">
    <property type="entry name" value="GSH_synth_subst-bd"/>
</dbReference>
<keyword evidence="9" id="KW-0067">ATP-binding</keyword>
<dbReference type="EMBL" id="NZEX01000182">
    <property type="protein sequence ID" value="MAH64710.1"/>
    <property type="molecule type" value="Genomic_DNA"/>
</dbReference>
<evidence type="ECO:0000313" key="13">
    <source>
        <dbReference type="Proteomes" id="UP000226525"/>
    </source>
</evidence>
<evidence type="ECO:0000256" key="1">
    <source>
        <dbReference type="ARBA" id="ARBA00001946"/>
    </source>
</evidence>
<dbReference type="UniPathway" id="UPA00142">
    <property type="reaction ID" value="UER00210"/>
</dbReference>
<dbReference type="InterPro" id="IPR014042">
    <property type="entry name" value="Glutathione_synthase_a-hlx"/>
</dbReference>
<sequence>MTSEELRNIIDRAHYFGLLQKNPHGQLVHAPFSLTPYRLPTALISQLQIHTQWSSLLFWQVAQNFDFLKEMLEPTAKVDEFIRFLVSLISHEKRQDQQLLINRNDFLFERKENGELQPLQVEFNTISASFAHLSERVTSLHQQLQQENILKGSSLLHDAIVGFASGIKDTIENLGWQDAALLMLVQPKERNWFDQMGLFVALCKRGVPVVRASLAEVNEKGKLKNGDLWVGPQRIGIVYFRAGYSPGDFPDEVSCSARRMLEASSAVLVPEASMQLAGTKKIQQVLASSDILREFVPGSVADQLKAYFANMFGLEEEVEGRTARLFLEEHAEQYVLKPQREGGGNNVYGAEIRNFLTSLPTSEDRAWVAMRRIEAETTESLLVIEEQAQPYQSISELGIFGLLRAQSGDLRLNMPVGHLVRTKASNVNEGGVVAGFACLNSLISIEK</sequence>
<protein>
    <recommendedName>
        <fullName evidence="4">glutathione synthase</fullName>
        <ecNumber evidence="4">6.3.2.3</ecNumber>
    </recommendedName>
</protein>
<dbReference type="InterPro" id="IPR016185">
    <property type="entry name" value="PreATP-grasp_dom_sf"/>
</dbReference>
<dbReference type="Proteomes" id="UP000226525">
    <property type="component" value="Unassembled WGS sequence"/>
</dbReference>
<dbReference type="InterPro" id="IPR014049">
    <property type="entry name" value="Glutathione_synthase_N_euk"/>
</dbReference>
<dbReference type="Gene3D" id="3.30.1490.50">
    <property type="match status" value="1"/>
</dbReference>
<dbReference type="SUPFAM" id="SSF52440">
    <property type="entry name" value="PreATP-grasp domain"/>
    <property type="match status" value="1"/>
</dbReference>
<dbReference type="InterPro" id="IPR037013">
    <property type="entry name" value="GSH-S_sub-bd_sf"/>
</dbReference>
<keyword evidence="6" id="KW-0317">Glutathione biosynthesis</keyword>
<evidence type="ECO:0000256" key="4">
    <source>
        <dbReference type="ARBA" id="ARBA00012214"/>
    </source>
</evidence>
<evidence type="ECO:0000313" key="12">
    <source>
        <dbReference type="EMBL" id="MAH64710.1"/>
    </source>
</evidence>
<dbReference type="InterPro" id="IPR005615">
    <property type="entry name" value="Glutathione_synthase"/>
</dbReference>
<evidence type="ECO:0000256" key="10">
    <source>
        <dbReference type="ARBA" id="ARBA00022842"/>
    </source>
</evidence>
<dbReference type="GO" id="GO:0043295">
    <property type="term" value="F:glutathione binding"/>
    <property type="evidence" value="ECO:0007669"/>
    <property type="project" value="TreeGrafter"/>
</dbReference>
<evidence type="ECO:0000256" key="6">
    <source>
        <dbReference type="ARBA" id="ARBA00022684"/>
    </source>
</evidence>
<keyword evidence="5" id="KW-0436">Ligase</keyword>
<keyword evidence="7" id="KW-0479">Metal-binding</keyword>
<evidence type="ECO:0000256" key="2">
    <source>
        <dbReference type="ARBA" id="ARBA00004965"/>
    </source>
</evidence>
<dbReference type="Pfam" id="PF03199">
    <property type="entry name" value="GSH_synthase"/>
    <property type="match status" value="1"/>
</dbReference>
<dbReference type="PIRSF" id="PIRSF001558">
    <property type="entry name" value="GSHase"/>
    <property type="match status" value="1"/>
</dbReference>
<comment type="cofactor">
    <cofactor evidence="1">
        <name>Mg(2+)</name>
        <dbReference type="ChEBI" id="CHEBI:18420"/>
    </cofactor>
</comment>
<evidence type="ECO:0000256" key="8">
    <source>
        <dbReference type="ARBA" id="ARBA00022741"/>
    </source>
</evidence>
<evidence type="ECO:0000256" key="5">
    <source>
        <dbReference type="ARBA" id="ARBA00022598"/>
    </source>
</evidence>
<evidence type="ECO:0000256" key="9">
    <source>
        <dbReference type="ARBA" id="ARBA00022840"/>
    </source>
</evidence>
<accession>A0A2D6YNG9</accession>
<dbReference type="EC" id="6.3.2.3" evidence="4"/>
<organism evidence="12 13">
    <name type="scientific">SAR324 cluster bacterium</name>
    <dbReference type="NCBI Taxonomy" id="2024889"/>
    <lineage>
        <taxon>Bacteria</taxon>
        <taxon>Deltaproteobacteria</taxon>
        <taxon>SAR324 cluster</taxon>
    </lineage>
</organism>
<evidence type="ECO:0000256" key="3">
    <source>
        <dbReference type="ARBA" id="ARBA00010385"/>
    </source>
</evidence>
<dbReference type="Gene3D" id="3.40.50.1760">
    <property type="entry name" value="Glutathione synthase, substrate-binding domain superfamily, eukaryotic"/>
    <property type="match status" value="1"/>
</dbReference>
<gene>
    <name evidence="12" type="ORF">CMN54_14970</name>
</gene>
<dbReference type="PANTHER" id="PTHR11130">
    <property type="entry name" value="GLUTATHIONE SYNTHETASE"/>
    <property type="match status" value="1"/>
</dbReference>
<feature type="domain" description="Glutathione synthase substrate-binding" evidence="11">
    <location>
        <begin position="180"/>
        <end position="277"/>
    </location>
</feature>
<dbReference type="Gene3D" id="1.10.1080.10">
    <property type="entry name" value="Glutathione Synthetase, Chain A, domain 3"/>
    <property type="match status" value="1"/>
</dbReference>
<evidence type="ECO:0000256" key="7">
    <source>
        <dbReference type="ARBA" id="ARBA00022723"/>
    </source>
</evidence>
<dbReference type="PANTHER" id="PTHR11130:SF0">
    <property type="entry name" value="GLUTATHIONE SYNTHETASE"/>
    <property type="match status" value="1"/>
</dbReference>
<dbReference type="GO" id="GO:0046872">
    <property type="term" value="F:metal ion binding"/>
    <property type="evidence" value="ECO:0007669"/>
    <property type="project" value="UniProtKB-KW"/>
</dbReference>
<dbReference type="Gene3D" id="3.30.470.20">
    <property type="entry name" value="ATP-grasp fold, B domain"/>
    <property type="match status" value="1"/>
</dbReference>
<dbReference type="Gene3D" id="3.30.1490.80">
    <property type="match status" value="1"/>
</dbReference>
<comment type="similarity">
    <text evidence="3">Belongs to the eukaryotic GSH synthase family.</text>
</comment>